<sequence>MKPQQSYNNDKNFNENDEKYSLHEKFYPESHRSTLDEEIQQHRIQELEQYKYQAQIFLEKVESEKRIEKERADAAEKEVEELQNHIFHLNALEKEKDVEFDEYKNAAEYYISKCDNEKEQAIQWIENNQKELGKLQTTVNYLHRELEDEKYKAIKKEQKKQEEIKRSEVQRQRLVESLKNFEEKNDKLDLEAMKCRKNVANVEEQLNRSLKQLKSSLSAQLPDQNPHRTIPICHARQFSQICFGTQPAGTRLRQPICHTITRKLYN</sequence>
<dbReference type="Proteomes" id="UP000887579">
    <property type="component" value="Unplaced"/>
</dbReference>
<accession>A0AC34FQ15</accession>
<protein>
    <submittedName>
        <fullName evidence="2">Uncharacterized protein</fullName>
    </submittedName>
</protein>
<evidence type="ECO:0000313" key="2">
    <source>
        <dbReference type="WBParaSite" id="ES5_v2.g19361.t1"/>
    </source>
</evidence>
<reference evidence="2" key="1">
    <citation type="submission" date="2022-11" db="UniProtKB">
        <authorList>
            <consortium name="WormBaseParasite"/>
        </authorList>
    </citation>
    <scope>IDENTIFICATION</scope>
</reference>
<organism evidence="1 2">
    <name type="scientific">Panagrolaimus sp. ES5</name>
    <dbReference type="NCBI Taxonomy" id="591445"/>
    <lineage>
        <taxon>Eukaryota</taxon>
        <taxon>Metazoa</taxon>
        <taxon>Ecdysozoa</taxon>
        <taxon>Nematoda</taxon>
        <taxon>Chromadorea</taxon>
        <taxon>Rhabditida</taxon>
        <taxon>Tylenchina</taxon>
        <taxon>Panagrolaimomorpha</taxon>
        <taxon>Panagrolaimoidea</taxon>
        <taxon>Panagrolaimidae</taxon>
        <taxon>Panagrolaimus</taxon>
    </lineage>
</organism>
<proteinExistence type="predicted"/>
<evidence type="ECO:0000313" key="1">
    <source>
        <dbReference type="Proteomes" id="UP000887579"/>
    </source>
</evidence>
<dbReference type="WBParaSite" id="ES5_v2.g19361.t1">
    <property type="protein sequence ID" value="ES5_v2.g19361.t1"/>
    <property type="gene ID" value="ES5_v2.g19361"/>
</dbReference>
<name>A0AC34FQ15_9BILA</name>